<feature type="transmembrane region" description="Helical" evidence="8">
    <location>
        <begin position="286"/>
        <end position="302"/>
    </location>
</feature>
<feature type="transmembrane region" description="Helical" evidence="8">
    <location>
        <begin position="208"/>
        <end position="231"/>
    </location>
</feature>
<evidence type="ECO:0000256" key="1">
    <source>
        <dbReference type="ARBA" id="ARBA00004429"/>
    </source>
</evidence>
<comment type="caution">
    <text evidence="9">The sequence shown here is derived from an EMBL/GenBank/DDBJ whole genome shotgun (WGS) entry which is preliminary data.</text>
</comment>
<accession>A0A2G9ZF26</accession>
<feature type="transmembrane region" description="Helical" evidence="8">
    <location>
        <begin position="251"/>
        <end position="274"/>
    </location>
</feature>
<protein>
    <recommendedName>
        <fullName evidence="11">Amino acid transporter transmembrane domain-containing protein</fullName>
    </recommendedName>
</protein>
<evidence type="ECO:0000313" key="9">
    <source>
        <dbReference type="EMBL" id="PIP31764.1"/>
    </source>
</evidence>
<keyword evidence="7 8" id="KW-0472">Membrane</keyword>
<reference evidence="9 10" key="1">
    <citation type="submission" date="2017-09" db="EMBL/GenBank/DDBJ databases">
        <title>Depth-based differentiation of microbial function through sediment-hosted aquifers and enrichment of novel symbionts in the deep terrestrial subsurface.</title>
        <authorList>
            <person name="Probst A.J."/>
            <person name="Ladd B."/>
            <person name="Jarett J.K."/>
            <person name="Geller-Mcgrath D.E."/>
            <person name="Sieber C.M."/>
            <person name="Emerson J.B."/>
            <person name="Anantharaman K."/>
            <person name="Thomas B.C."/>
            <person name="Malmstrom R."/>
            <person name="Stieglmeier M."/>
            <person name="Klingl A."/>
            <person name="Woyke T."/>
            <person name="Ryan C.M."/>
            <person name="Banfield J.F."/>
        </authorList>
    </citation>
    <scope>NUCLEOTIDE SEQUENCE [LARGE SCALE GENOMIC DNA]</scope>
    <source>
        <strain evidence="9">CG23_combo_of_CG06-09_8_20_14_all_37_87_8</strain>
    </source>
</reference>
<feature type="transmembrane region" description="Helical" evidence="8">
    <location>
        <begin position="175"/>
        <end position="196"/>
    </location>
</feature>
<evidence type="ECO:0000256" key="2">
    <source>
        <dbReference type="ARBA" id="ARBA00022448"/>
    </source>
</evidence>
<feature type="transmembrane region" description="Helical" evidence="8">
    <location>
        <begin position="344"/>
        <end position="364"/>
    </location>
</feature>
<dbReference type="PANTHER" id="PTHR22950">
    <property type="entry name" value="AMINO ACID TRANSPORTER"/>
    <property type="match status" value="1"/>
</dbReference>
<keyword evidence="5 8" id="KW-0812">Transmembrane</keyword>
<dbReference type="Pfam" id="PF03222">
    <property type="entry name" value="Trp_Tyr_perm"/>
    <property type="match status" value="1"/>
</dbReference>
<keyword evidence="4" id="KW-0997">Cell inner membrane</keyword>
<dbReference type="GO" id="GO:0015179">
    <property type="term" value="F:L-amino acid transmembrane transporter activity"/>
    <property type="evidence" value="ECO:0007669"/>
    <property type="project" value="TreeGrafter"/>
</dbReference>
<proteinExistence type="predicted"/>
<dbReference type="GO" id="GO:0005886">
    <property type="term" value="C:plasma membrane"/>
    <property type="evidence" value="ECO:0007669"/>
    <property type="project" value="UniProtKB-SubCell"/>
</dbReference>
<organism evidence="9 10">
    <name type="scientific">bacterium (Candidatus Gribaldobacteria) CG23_combo_of_CG06-09_8_20_14_all_37_87_8</name>
    <dbReference type="NCBI Taxonomy" id="2014278"/>
    <lineage>
        <taxon>Bacteria</taxon>
        <taxon>Candidatus Gribaldobacteria</taxon>
    </lineage>
</organism>
<sequence>MDKSFFLASASLTGAIIGAGVFAIPFVIAQAGVLTTLAYFLVLGLIALSLHFFLADIVIFTKSKHRLAGYAEKYLGKTGKIITTVATLLGSLGALLVYLILSGKFLSLLLPISALQATFVSWALFSLFLFFGVKLVSILNFWAEALLFLVVLVIFSFALPEVSLANFVLTDKAFLFLPFGVLLFSLVGWSAIPEAAEMLKDKKQLKKAVLISFLISICFYIAFGLVISGVSGKLTTEEAFSGLALFLGKKIIFLAALFGLFNILDSFLIVALYLKNTLKLDWKVPALLSFLIVSLTPLALFLSGVNSFIGVIAVVGVLTGLVEGIIICLIYQKTLFKTFSKRKASFVKALLIFIPLILFLGFLAEVSKYIF</sequence>
<feature type="transmembrane region" description="Helical" evidence="8">
    <location>
        <begin position="81"/>
        <end position="101"/>
    </location>
</feature>
<dbReference type="EMBL" id="PCSB01000035">
    <property type="protein sequence ID" value="PIP31764.1"/>
    <property type="molecule type" value="Genomic_DNA"/>
</dbReference>
<gene>
    <name evidence="9" type="ORF">COX24_01770</name>
</gene>
<keyword evidence="3" id="KW-1003">Cell membrane</keyword>
<evidence type="ECO:0000313" key="10">
    <source>
        <dbReference type="Proteomes" id="UP000230447"/>
    </source>
</evidence>
<comment type="subcellular location">
    <subcellularLocation>
        <location evidence="1">Cell inner membrane</location>
        <topology evidence="1">Multi-pass membrane protein</topology>
    </subcellularLocation>
</comment>
<evidence type="ECO:0000256" key="5">
    <source>
        <dbReference type="ARBA" id="ARBA00022692"/>
    </source>
</evidence>
<name>A0A2G9ZF26_9BACT</name>
<evidence type="ECO:0000256" key="4">
    <source>
        <dbReference type="ARBA" id="ARBA00022519"/>
    </source>
</evidence>
<evidence type="ECO:0008006" key="11">
    <source>
        <dbReference type="Google" id="ProtNLM"/>
    </source>
</evidence>
<evidence type="ECO:0000256" key="7">
    <source>
        <dbReference type="ARBA" id="ARBA00023136"/>
    </source>
</evidence>
<feature type="transmembrane region" description="Helical" evidence="8">
    <location>
        <begin position="145"/>
        <end position="169"/>
    </location>
</feature>
<keyword evidence="6 8" id="KW-1133">Transmembrane helix</keyword>
<feature type="transmembrane region" description="Helical" evidence="8">
    <location>
        <begin position="308"/>
        <end position="332"/>
    </location>
</feature>
<feature type="transmembrane region" description="Helical" evidence="8">
    <location>
        <begin position="39"/>
        <end position="60"/>
    </location>
</feature>
<keyword evidence="2" id="KW-0813">Transport</keyword>
<evidence type="ECO:0000256" key="6">
    <source>
        <dbReference type="ARBA" id="ARBA00022989"/>
    </source>
</evidence>
<evidence type="ECO:0000256" key="8">
    <source>
        <dbReference type="SAM" id="Phobius"/>
    </source>
</evidence>
<feature type="transmembrane region" description="Helical" evidence="8">
    <location>
        <begin position="113"/>
        <end position="133"/>
    </location>
</feature>
<dbReference type="InterPro" id="IPR018227">
    <property type="entry name" value="Amino_acid_transport_2"/>
</dbReference>
<dbReference type="AlphaFoldDB" id="A0A2G9ZF26"/>
<dbReference type="Gene3D" id="1.20.1740.10">
    <property type="entry name" value="Amino acid/polyamine transporter I"/>
    <property type="match status" value="1"/>
</dbReference>
<evidence type="ECO:0000256" key="3">
    <source>
        <dbReference type="ARBA" id="ARBA00022475"/>
    </source>
</evidence>
<dbReference type="Proteomes" id="UP000230447">
    <property type="component" value="Unassembled WGS sequence"/>
</dbReference>